<evidence type="ECO:0000256" key="20">
    <source>
        <dbReference type="ARBA" id="ARBA00023180"/>
    </source>
</evidence>
<evidence type="ECO:0000256" key="8">
    <source>
        <dbReference type="ARBA" id="ARBA00022553"/>
    </source>
</evidence>
<dbReference type="PROSITE" id="PS00107">
    <property type="entry name" value="PROTEIN_KINASE_ATP"/>
    <property type="match status" value="1"/>
</dbReference>
<dbReference type="SMART" id="SM00365">
    <property type="entry name" value="LRR_SD22"/>
    <property type="match status" value="6"/>
</dbReference>
<dbReference type="InterPro" id="IPR017441">
    <property type="entry name" value="Protein_kinase_ATP_BS"/>
</dbReference>
<dbReference type="PANTHER" id="PTHR27008">
    <property type="entry name" value="OS04G0122200 PROTEIN"/>
    <property type="match status" value="1"/>
</dbReference>
<feature type="domain" description="Protein kinase" evidence="27">
    <location>
        <begin position="970"/>
        <end position="1241"/>
    </location>
</feature>
<dbReference type="Pfam" id="PF00560">
    <property type="entry name" value="LRR_1"/>
    <property type="match status" value="6"/>
</dbReference>
<dbReference type="SMART" id="SM00369">
    <property type="entry name" value="LRR_TYP"/>
    <property type="match status" value="12"/>
</dbReference>
<evidence type="ECO:0000256" key="9">
    <source>
        <dbReference type="ARBA" id="ARBA00022614"/>
    </source>
</evidence>
<evidence type="ECO:0000256" key="7">
    <source>
        <dbReference type="ARBA" id="ARBA00022527"/>
    </source>
</evidence>
<comment type="catalytic activity">
    <reaction evidence="22">
        <text>L-seryl-[protein] + ATP = O-phospho-L-seryl-[protein] + ADP + H(+)</text>
        <dbReference type="Rhea" id="RHEA:17989"/>
        <dbReference type="Rhea" id="RHEA-COMP:9863"/>
        <dbReference type="Rhea" id="RHEA-COMP:11604"/>
        <dbReference type="ChEBI" id="CHEBI:15378"/>
        <dbReference type="ChEBI" id="CHEBI:29999"/>
        <dbReference type="ChEBI" id="CHEBI:30616"/>
        <dbReference type="ChEBI" id="CHEBI:83421"/>
        <dbReference type="ChEBI" id="CHEBI:456216"/>
        <dbReference type="EC" id="2.7.11.1"/>
    </reaction>
</comment>
<dbReference type="FunFam" id="3.80.10.10:FF:000288">
    <property type="entry name" value="LRR receptor-like serine/threonine-protein kinase EFR"/>
    <property type="match status" value="1"/>
</dbReference>
<dbReference type="PROSITE" id="PS51450">
    <property type="entry name" value="LRR"/>
    <property type="match status" value="1"/>
</dbReference>
<comment type="function">
    <text evidence="23">Receptor kinase that detects X.oryzae pv. oryzae protein Ax21 to promote innate immunity. Following X.oryzae pv. oryzae protein Ax21 detection, undergoes cleavage, releasing the processed protein kinase Xa21 chain.</text>
</comment>
<keyword evidence="8" id="KW-0597">Phosphoprotein</keyword>
<dbReference type="CDD" id="cd14066">
    <property type="entry name" value="STKc_IRAK"/>
    <property type="match status" value="1"/>
</dbReference>
<evidence type="ECO:0000256" key="2">
    <source>
        <dbReference type="ARBA" id="ARBA00004389"/>
    </source>
</evidence>
<dbReference type="EMBL" id="CP136894">
    <property type="protein sequence ID" value="WOL08152.1"/>
    <property type="molecule type" value="Genomic_DNA"/>
</dbReference>
<dbReference type="GO" id="GO:0004674">
    <property type="term" value="F:protein serine/threonine kinase activity"/>
    <property type="evidence" value="ECO:0007669"/>
    <property type="project" value="UniProtKB-KW"/>
</dbReference>
<evidence type="ECO:0000256" key="24">
    <source>
        <dbReference type="ARBA" id="ARBA00056628"/>
    </source>
</evidence>
<dbReference type="FunFam" id="3.30.200.20:FF:000432">
    <property type="entry name" value="LRR receptor-like serine/threonine-protein kinase EFR"/>
    <property type="match status" value="1"/>
</dbReference>
<dbReference type="InterPro" id="IPR001611">
    <property type="entry name" value="Leu-rich_rpt"/>
</dbReference>
<dbReference type="InterPro" id="IPR008271">
    <property type="entry name" value="Ser/Thr_kinase_AS"/>
</dbReference>
<evidence type="ECO:0000256" key="22">
    <source>
        <dbReference type="ARBA" id="ARBA00048679"/>
    </source>
</evidence>
<evidence type="ECO:0000256" key="13">
    <source>
        <dbReference type="ARBA" id="ARBA00022737"/>
    </source>
</evidence>
<evidence type="ECO:0000256" key="12">
    <source>
        <dbReference type="ARBA" id="ARBA00022729"/>
    </source>
</evidence>
<protein>
    <recommendedName>
        <fullName evidence="25">Receptor kinase-like protein Xa21</fullName>
        <ecNumber evidence="5">2.7.11.1</ecNumber>
    </recommendedName>
</protein>
<comment type="similarity">
    <text evidence="4">Belongs to the protein kinase superfamily. Ser/Thr protein kinase family.</text>
</comment>
<keyword evidence="20" id="KW-0325">Glycoprotein</keyword>
<comment type="function">
    <text evidence="24">The processed protein kinase Xa21 chain released by protein cleavage after X.oryzae pv. oryzae protein Ax21 detection translocates into the nucleus where it can bind and regulate WRKY62, a transcription factor. Confers resistance to the bacterial pathogen X.oryzae pv. oryzae (Xoo).</text>
</comment>
<dbReference type="InterPro" id="IPR013210">
    <property type="entry name" value="LRR_N_plant-typ"/>
</dbReference>
<evidence type="ECO:0000313" key="29">
    <source>
        <dbReference type="Proteomes" id="UP001327560"/>
    </source>
</evidence>
<dbReference type="Pfam" id="PF13855">
    <property type="entry name" value="LRR_8"/>
    <property type="match status" value="3"/>
</dbReference>
<keyword evidence="6" id="KW-1003">Cell membrane</keyword>
<evidence type="ECO:0000256" key="14">
    <source>
        <dbReference type="ARBA" id="ARBA00022741"/>
    </source>
</evidence>
<evidence type="ECO:0000256" key="16">
    <source>
        <dbReference type="ARBA" id="ARBA00022840"/>
    </source>
</evidence>
<evidence type="ECO:0000256" key="23">
    <source>
        <dbReference type="ARBA" id="ARBA00054320"/>
    </source>
</evidence>
<evidence type="ECO:0000256" key="5">
    <source>
        <dbReference type="ARBA" id="ARBA00012513"/>
    </source>
</evidence>
<dbReference type="SMART" id="SM00220">
    <property type="entry name" value="S_TKc"/>
    <property type="match status" value="1"/>
</dbReference>
<dbReference type="FunFam" id="1.10.510.10:FF:000358">
    <property type="entry name" value="Putative leucine-rich repeat receptor-like serine/threonine-protein kinase"/>
    <property type="match status" value="1"/>
</dbReference>
<keyword evidence="7" id="KW-0723">Serine/threonine-protein kinase</keyword>
<dbReference type="PANTHER" id="PTHR27008:SF596">
    <property type="entry name" value="OS02G0215500 PROTEIN"/>
    <property type="match status" value="1"/>
</dbReference>
<accession>A0AAQ3KHE8</accession>
<dbReference type="Gene3D" id="1.10.510.10">
    <property type="entry name" value="Transferase(Phosphotransferase) domain 1"/>
    <property type="match status" value="1"/>
</dbReference>
<dbReference type="FunFam" id="3.80.10.10:FF:000565">
    <property type="entry name" value="Leucine-rich repeat receptor-like kinase protein FLORAL ORGAN NUMBER1"/>
    <property type="match status" value="1"/>
</dbReference>
<dbReference type="GO" id="GO:0005886">
    <property type="term" value="C:plasma membrane"/>
    <property type="evidence" value="ECO:0007669"/>
    <property type="project" value="UniProtKB-SubCell"/>
</dbReference>
<dbReference type="EC" id="2.7.11.1" evidence="5"/>
<evidence type="ECO:0000256" key="19">
    <source>
        <dbReference type="ARBA" id="ARBA00023170"/>
    </source>
</evidence>
<dbReference type="Pfam" id="PF08263">
    <property type="entry name" value="LRRNT_2"/>
    <property type="match status" value="1"/>
</dbReference>
<evidence type="ECO:0000256" key="18">
    <source>
        <dbReference type="ARBA" id="ARBA00023136"/>
    </source>
</evidence>
<dbReference type="Gene3D" id="3.80.10.10">
    <property type="entry name" value="Ribonuclease Inhibitor"/>
    <property type="match status" value="3"/>
</dbReference>
<dbReference type="InterPro" id="IPR011009">
    <property type="entry name" value="Kinase-like_dom_sf"/>
</dbReference>
<evidence type="ECO:0000256" key="3">
    <source>
        <dbReference type="ARBA" id="ARBA00004479"/>
    </source>
</evidence>
<name>A0AAQ3KHE8_9LILI</name>
<evidence type="ECO:0000256" key="25">
    <source>
        <dbReference type="ARBA" id="ARBA00072040"/>
    </source>
</evidence>
<dbReference type="InterPro" id="IPR032675">
    <property type="entry name" value="LRR_dom_sf"/>
</dbReference>
<evidence type="ECO:0000256" key="11">
    <source>
        <dbReference type="ARBA" id="ARBA00022692"/>
    </source>
</evidence>
<feature type="binding site" evidence="26">
    <location>
        <position position="1000"/>
    </location>
    <ligand>
        <name>ATP</name>
        <dbReference type="ChEBI" id="CHEBI:30616"/>
    </ligand>
</feature>
<dbReference type="PROSITE" id="PS00108">
    <property type="entry name" value="PROTEIN_KINASE_ST"/>
    <property type="match status" value="1"/>
</dbReference>
<sequence>MYDKLRNDYESVKRSTIKPTNFFPRAEPNLFSISSMATMMDARDTIGQGNVEINTSNLTGPAHNGVSKFKTQAKKAKYGFSLWNPGKKSARSNSWKLICSAFDALRTGFKKLIGNDLHTSIVLGSWIFDVPLFWKPSFVNIVFKKINIKHLSTTMRRYTIFSCPTCSSLIPVLLLLSSSSLSLAASVPSDRQALLSFKSLISDDPFGALASWSNGSSLHFCRWRGVKCSNQSHEQRVTALDLDSLELAGKISPFISNLTFLRRLHLPNNRLQGPIPDELGLLSNLQHLNLSDNSLVGMIPTSFFHNCSHLQNLSLFHNSFHGTIPRNLSRCSQLNLIDFSENVLAGEIASDIGSLSKLKFLFLFSNNLTGIISPAIGNLASLIVLDLSHNQLTGDIPHNLSHCSELTYLYLGYNTLEGEIPNGFGALSKLKVLSLRGNRLTGRIPPEIWNLTALETILLGQNKLTGTLPSQVGNLVNLQVLYLSSNNLSGTILPEIGSLARLQILGLGENQLTGIIPSEIGNLVNLNGLDLQFNRLTGLVPASIGNLSSLTYLGLTQNNLTGFIPSSFWNMSSIRIFQIGINHFTGSLPLDIGLTLPYLTNLAIYENHFFGSIPRSLINASNIVHIQLPRNSFTGTIPRGFGSLQSLYHFDLSYNQLEARNPVEWGFLEDLANCSNLAWLQLTSNKLSGSLPQKVPNFSKTFEWFEFNDNYISGTIPEWISNLSSLIFFDMHSNLLTANIPATLANLPRLQKIDLSDNYLTGEIPTTLGKLTQLLELRLNSNKLRGVIPASLANSSLVLLDLALNDLNGTVPKEILTIPTLTMLLNISHNSLQGSLPSEVGNLKNLGQFDLSANRLSGIIPSSLGQCQQLEKLDMARNYFQGSIPSSFTLLKGLQSLDLSRNNLSGRIPEFFGNFQFLSYLNLSFNNLEGEVPRDGIFQNSKKKRNATDYIRNPHIKVSYAELLRATNDFSTTNLIGLGSFGSVYKGILNNPENTIVAVKVLNLQQKGALRSFIAECDALRNIRHRNLVKILTACASIDFRGNDFKALVYEFMPNGSLEKWLHPEANDEGNTQRLSFIQRLNILTDIASALDYLHHHGAEPIVHCDIKPSNVLLDEKMVAHVSDFGLARFLHRLPIDARQKSSTSMILKGSIGYVAPEYGAANKVSAEGDVYSYGILVLEMLTGKRPTSENFKDGLSLVQYVEMALPERVIDIIDPTLQLEEQHAHRQDTQNILENAVEFVTCSLRIGIKCTKESPQDRMLIGDVISELAAMRKAYMELMIEVGAQTEQNARRDKDPIVDKIF</sequence>
<keyword evidence="15 28" id="KW-0418">Kinase</keyword>
<keyword evidence="9" id="KW-0433">Leucine-rich repeat</keyword>
<keyword evidence="18" id="KW-0472">Membrane</keyword>
<dbReference type="FunFam" id="3.80.10.10:FF:000041">
    <property type="entry name" value="LRR receptor-like serine/threonine-protein kinase ERECTA"/>
    <property type="match status" value="2"/>
</dbReference>
<dbReference type="SUPFAM" id="SSF56112">
    <property type="entry name" value="Protein kinase-like (PK-like)"/>
    <property type="match status" value="1"/>
</dbReference>
<evidence type="ECO:0000256" key="15">
    <source>
        <dbReference type="ARBA" id="ARBA00022777"/>
    </source>
</evidence>
<keyword evidence="10" id="KW-0808">Transferase</keyword>
<proteinExistence type="inferred from homology"/>
<comment type="catalytic activity">
    <reaction evidence="21">
        <text>L-threonyl-[protein] + ATP = O-phospho-L-threonyl-[protein] + ADP + H(+)</text>
        <dbReference type="Rhea" id="RHEA:46608"/>
        <dbReference type="Rhea" id="RHEA-COMP:11060"/>
        <dbReference type="Rhea" id="RHEA-COMP:11605"/>
        <dbReference type="ChEBI" id="CHEBI:15378"/>
        <dbReference type="ChEBI" id="CHEBI:30013"/>
        <dbReference type="ChEBI" id="CHEBI:30616"/>
        <dbReference type="ChEBI" id="CHEBI:61977"/>
        <dbReference type="ChEBI" id="CHEBI:456216"/>
        <dbReference type="EC" id="2.7.11.1"/>
    </reaction>
</comment>
<gene>
    <name evidence="28" type="ORF">Cni_G16904</name>
</gene>
<evidence type="ECO:0000256" key="17">
    <source>
        <dbReference type="ARBA" id="ARBA00022989"/>
    </source>
</evidence>
<dbReference type="FunFam" id="3.80.10.10:FF:001158">
    <property type="entry name" value="Leucine-rich repeat protein kinase family protein"/>
    <property type="match status" value="1"/>
</dbReference>
<keyword evidence="12" id="KW-0732">Signal</keyword>
<evidence type="ECO:0000256" key="26">
    <source>
        <dbReference type="PROSITE-ProRule" id="PRU10141"/>
    </source>
</evidence>
<evidence type="ECO:0000313" key="28">
    <source>
        <dbReference type="EMBL" id="WOL08152.1"/>
    </source>
</evidence>
<evidence type="ECO:0000259" key="27">
    <source>
        <dbReference type="PROSITE" id="PS50011"/>
    </source>
</evidence>
<keyword evidence="14 26" id="KW-0547">Nucleotide-binding</keyword>
<dbReference type="Proteomes" id="UP001327560">
    <property type="component" value="Chromosome 5"/>
</dbReference>
<comment type="subcellular location">
    <subcellularLocation>
        <location evidence="1">Cell membrane</location>
        <topology evidence="1">Single-pass membrane protein</topology>
    </subcellularLocation>
    <subcellularLocation>
        <location evidence="2">Endoplasmic reticulum membrane</location>
        <topology evidence="2">Single-pass membrane protein</topology>
    </subcellularLocation>
    <subcellularLocation>
        <location evidence="3">Membrane</location>
        <topology evidence="3">Single-pass type I membrane protein</topology>
    </subcellularLocation>
</comment>
<evidence type="ECO:0000256" key="1">
    <source>
        <dbReference type="ARBA" id="ARBA00004162"/>
    </source>
</evidence>
<evidence type="ECO:0000256" key="6">
    <source>
        <dbReference type="ARBA" id="ARBA00022475"/>
    </source>
</evidence>
<dbReference type="GO" id="GO:0005524">
    <property type="term" value="F:ATP binding"/>
    <property type="evidence" value="ECO:0007669"/>
    <property type="project" value="UniProtKB-UniRule"/>
</dbReference>
<keyword evidence="17" id="KW-1133">Transmembrane helix</keyword>
<dbReference type="InterPro" id="IPR003591">
    <property type="entry name" value="Leu-rich_rpt_typical-subtyp"/>
</dbReference>
<evidence type="ECO:0000256" key="21">
    <source>
        <dbReference type="ARBA" id="ARBA00047899"/>
    </source>
</evidence>
<evidence type="ECO:0000256" key="4">
    <source>
        <dbReference type="ARBA" id="ARBA00008684"/>
    </source>
</evidence>
<dbReference type="Pfam" id="PF00069">
    <property type="entry name" value="Pkinase"/>
    <property type="match status" value="1"/>
</dbReference>
<dbReference type="SUPFAM" id="SSF52047">
    <property type="entry name" value="RNI-like"/>
    <property type="match status" value="2"/>
</dbReference>
<dbReference type="InterPro" id="IPR000719">
    <property type="entry name" value="Prot_kinase_dom"/>
</dbReference>
<keyword evidence="11" id="KW-0812">Transmembrane</keyword>
<dbReference type="Gene3D" id="3.30.200.20">
    <property type="entry name" value="Phosphorylase Kinase, domain 1"/>
    <property type="match status" value="1"/>
</dbReference>
<dbReference type="InterPro" id="IPR051809">
    <property type="entry name" value="Plant_receptor-like_S/T_kinase"/>
</dbReference>
<organism evidence="28 29">
    <name type="scientific">Canna indica</name>
    <name type="common">Indian-shot</name>
    <dbReference type="NCBI Taxonomy" id="4628"/>
    <lineage>
        <taxon>Eukaryota</taxon>
        <taxon>Viridiplantae</taxon>
        <taxon>Streptophyta</taxon>
        <taxon>Embryophyta</taxon>
        <taxon>Tracheophyta</taxon>
        <taxon>Spermatophyta</taxon>
        <taxon>Magnoliopsida</taxon>
        <taxon>Liliopsida</taxon>
        <taxon>Zingiberales</taxon>
        <taxon>Cannaceae</taxon>
        <taxon>Canna</taxon>
    </lineage>
</organism>
<reference evidence="28 29" key="1">
    <citation type="submission" date="2023-10" db="EMBL/GenBank/DDBJ databases">
        <title>Chromosome-scale genome assembly provides insights into flower coloration mechanisms of Canna indica.</title>
        <authorList>
            <person name="Li C."/>
        </authorList>
    </citation>
    <scope>NUCLEOTIDE SEQUENCE [LARGE SCALE GENOMIC DNA]</scope>
    <source>
        <tissue evidence="28">Flower</tissue>
    </source>
</reference>
<dbReference type="PROSITE" id="PS50011">
    <property type="entry name" value="PROTEIN_KINASE_DOM"/>
    <property type="match status" value="1"/>
</dbReference>
<dbReference type="GO" id="GO:0005789">
    <property type="term" value="C:endoplasmic reticulum membrane"/>
    <property type="evidence" value="ECO:0007669"/>
    <property type="project" value="UniProtKB-SubCell"/>
</dbReference>
<keyword evidence="16 26" id="KW-0067">ATP-binding</keyword>
<evidence type="ECO:0000256" key="10">
    <source>
        <dbReference type="ARBA" id="ARBA00022679"/>
    </source>
</evidence>
<keyword evidence="19 28" id="KW-0675">Receptor</keyword>
<keyword evidence="13" id="KW-0677">Repeat</keyword>
<dbReference type="PRINTS" id="PR00019">
    <property type="entry name" value="LEURICHRPT"/>
</dbReference>
<keyword evidence="29" id="KW-1185">Reference proteome</keyword>